<evidence type="ECO:0000256" key="8">
    <source>
        <dbReference type="ARBA" id="ARBA00025436"/>
    </source>
</evidence>
<evidence type="ECO:0000259" key="11">
    <source>
        <dbReference type="Pfam" id="PF01656"/>
    </source>
</evidence>
<evidence type="ECO:0000256" key="2">
    <source>
        <dbReference type="ARBA" id="ARBA00016887"/>
    </source>
</evidence>
<evidence type="ECO:0000256" key="9">
    <source>
        <dbReference type="ARBA" id="ARBA00032845"/>
    </source>
</evidence>
<evidence type="ECO:0000256" key="3">
    <source>
        <dbReference type="ARBA" id="ARBA00022618"/>
    </source>
</evidence>
<dbReference type="Pfam" id="PF01656">
    <property type="entry name" value="CbiA"/>
    <property type="match status" value="1"/>
</dbReference>
<dbReference type="PIRSF" id="PIRSF003092">
    <property type="entry name" value="MinD"/>
    <property type="match status" value="1"/>
</dbReference>
<dbReference type="InterPro" id="IPR050625">
    <property type="entry name" value="ParA/MinD_ATPase"/>
</dbReference>
<dbReference type="GO" id="GO:0009898">
    <property type="term" value="C:cytoplasmic side of plasma membrane"/>
    <property type="evidence" value="ECO:0007669"/>
    <property type="project" value="TreeGrafter"/>
</dbReference>
<feature type="domain" description="CobQ/CobB/MinD/ParA nucleotide binding" evidence="11">
    <location>
        <begin position="5"/>
        <end position="218"/>
    </location>
</feature>
<dbReference type="SUPFAM" id="SSF52540">
    <property type="entry name" value="P-loop containing nucleoside triphosphate hydrolases"/>
    <property type="match status" value="1"/>
</dbReference>
<dbReference type="GO" id="GO:0051782">
    <property type="term" value="P:negative regulation of cell division"/>
    <property type="evidence" value="ECO:0007669"/>
    <property type="project" value="TreeGrafter"/>
</dbReference>
<comment type="caution">
    <text evidence="12">The sequence shown here is derived from an EMBL/GenBank/DDBJ whole genome shotgun (WGS) entry which is preliminary data.</text>
</comment>
<dbReference type="AlphaFoldDB" id="A0A9D1HLA4"/>
<keyword evidence="4 10" id="KW-0547">Nucleotide-binding</keyword>
<dbReference type="InterPro" id="IPR010223">
    <property type="entry name" value="MinD"/>
</dbReference>
<dbReference type="GO" id="GO:0005829">
    <property type="term" value="C:cytosol"/>
    <property type="evidence" value="ECO:0007669"/>
    <property type="project" value="TreeGrafter"/>
</dbReference>
<accession>A0A9D1HLA4</accession>
<proteinExistence type="inferred from homology"/>
<reference evidence="12" key="2">
    <citation type="journal article" date="2021" name="PeerJ">
        <title>Extensive microbial diversity within the chicken gut microbiome revealed by metagenomics and culture.</title>
        <authorList>
            <person name="Gilroy R."/>
            <person name="Ravi A."/>
            <person name="Getino M."/>
            <person name="Pursley I."/>
            <person name="Horton D.L."/>
            <person name="Alikhan N.F."/>
            <person name="Baker D."/>
            <person name="Gharbi K."/>
            <person name="Hall N."/>
            <person name="Watson M."/>
            <person name="Adriaenssens E.M."/>
            <person name="Foster-Nyarko E."/>
            <person name="Jarju S."/>
            <person name="Secka A."/>
            <person name="Antonio M."/>
            <person name="Oren A."/>
            <person name="Chaudhuri R.R."/>
            <person name="La Ragione R."/>
            <person name="Hildebrand F."/>
            <person name="Pallen M.J."/>
        </authorList>
    </citation>
    <scope>NUCLEOTIDE SEQUENCE</scope>
    <source>
        <strain evidence="12">CHK195-11698</strain>
    </source>
</reference>
<evidence type="ECO:0000256" key="1">
    <source>
        <dbReference type="ARBA" id="ARBA00010257"/>
    </source>
</evidence>
<keyword evidence="6" id="KW-0717">Septation</keyword>
<dbReference type="GO" id="GO:0000917">
    <property type="term" value="P:division septum assembly"/>
    <property type="evidence" value="ECO:0007669"/>
    <property type="project" value="UniProtKB-KW"/>
</dbReference>
<evidence type="ECO:0000313" key="13">
    <source>
        <dbReference type="Proteomes" id="UP000824175"/>
    </source>
</evidence>
<dbReference type="NCBIfam" id="TIGR01968">
    <property type="entry name" value="minD_bact"/>
    <property type="match status" value="1"/>
</dbReference>
<name>A0A9D1HLA4_9FIRM</name>
<evidence type="ECO:0000256" key="5">
    <source>
        <dbReference type="ARBA" id="ARBA00022840"/>
    </source>
</evidence>
<organism evidence="12 13">
    <name type="scientific">Candidatus Fimiplasma intestinipullorum</name>
    <dbReference type="NCBI Taxonomy" id="2840825"/>
    <lineage>
        <taxon>Bacteria</taxon>
        <taxon>Bacillati</taxon>
        <taxon>Bacillota</taxon>
        <taxon>Clostridia</taxon>
        <taxon>Eubacteriales</taxon>
        <taxon>Candidatus Fimiplasma</taxon>
    </lineage>
</organism>
<dbReference type="Gene3D" id="3.40.50.300">
    <property type="entry name" value="P-loop containing nucleotide triphosphate hydrolases"/>
    <property type="match status" value="1"/>
</dbReference>
<evidence type="ECO:0000256" key="6">
    <source>
        <dbReference type="ARBA" id="ARBA00023210"/>
    </source>
</evidence>
<evidence type="ECO:0000313" key="12">
    <source>
        <dbReference type="EMBL" id="HIU12755.1"/>
    </source>
</evidence>
<dbReference type="GO" id="GO:0016887">
    <property type="term" value="F:ATP hydrolysis activity"/>
    <property type="evidence" value="ECO:0007669"/>
    <property type="project" value="InterPro"/>
</dbReference>
<evidence type="ECO:0000256" key="10">
    <source>
        <dbReference type="PIRSR" id="PIRSR003092-1"/>
    </source>
</evidence>
<comment type="function">
    <text evidence="8">ATPase required for the correct placement of the division site. Cell division inhibitors MinC and MinD act in concert to form an inhibitor capable of blocking formation of the polar Z ring septums. Rapidly oscillates between the poles of the cell to destabilize FtsZ filaments that have formed before they mature into polar Z rings.</text>
</comment>
<gene>
    <name evidence="12" type="primary">minD</name>
    <name evidence="12" type="ORF">IAD15_01615</name>
</gene>
<sequence length="259" mass="29062">MARTIVITSGKGGVGKSSISVNLACALANQDYRVCLVDADLGLKNLDVMMGLENRVIYDLKDVVDGRCTMDQVLIKDKRCASLYLIPACKTLQFGDFNLEYMQTLVDHFKHQFDYILIDSPAGIEKGFQYAANCADEAIVVVNLDLASIRDCDRVVGLLMKKGIGNISMIVNRLNEDYIQNKTSLTLRDATEILSLPLLGIVYEDAHMIAANNRGVPVYFDDRSILRECFCRIARRLNGENVNYTVSRKKTFLQKLFQK</sequence>
<evidence type="ECO:0000256" key="7">
    <source>
        <dbReference type="ARBA" id="ARBA00023306"/>
    </source>
</evidence>
<dbReference type="PANTHER" id="PTHR43384">
    <property type="entry name" value="SEPTUM SITE-DETERMINING PROTEIN MIND HOMOLOG, CHLOROPLASTIC-RELATED"/>
    <property type="match status" value="1"/>
</dbReference>
<dbReference type="Proteomes" id="UP000824175">
    <property type="component" value="Unassembled WGS sequence"/>
</dbReference>
<dbReference type="EMBL" id="DVMJ01000009">
    <property type="protein sequence ID" value="HIU12755.1"/>
    <property type="molecule type" value="Genomic_DNA"/>
</dbReference>
<keyword evidence="7" id="KW-0131">Cell cycle</keyword>
<keyword evidence="5 10" id="KW-0067">ATP-binding</keyword>
<dbReference type="InterPro" id="IPR025501">
    <property type="entry name" value="MinD_FleN"/>
</dbReference>
<comment type="similarity">
    <text evidence="1">Belongs to the ParA family. MinD subfamily.</text>
</comment>
<feature type="binding site" evidence="10">
    <location>
        <begin position="11"/>
        <end position="18"/>
    </location>
    <ligand>
        <name>ATP</name>
        <dbReference type="ChEBI" id="CHEBI:30616"/>
    </ligand>
</feature>
<dbReference type="GO" id="GO:0005524">
    <property type="term" value="F:ATP binding"/>
    <property type="evidence" value="ECO:0007669"/>
    <property type="project" value="UniProtKB-KW"/>
</dbReference>
<keyword evidence="3" id="KW-0132">Cell division</keyword>
<dbReference type="InterPro" id="IPR002586">
    <property type="entry name" value="CobQ/CobB/MinD/ParA_Nub-bd_dom"/>
</dbReference>
<reference evidence="12" key="1">
    <citation type="submission" date="2020-10" db="EMBL/GenBank/DDBJ databases">
        <authorList>
            <person name="Gilroy R."/>
        </authorList>
    </citation>
    <scope>NUCLEOTIDE SEQUENCE</scope>
    <source>
        <strain evidence="12">CHK195-11698</strain>
    </source>
</reference>
<dbReference type="InterPro" id="IPR027417">
    <property type="entry name" value="P-loop_NTPase"/>
</dbReference>
<dbReference type="CDD" id="cd02036">
    <property type="entry name" value="MinD"/>
    <property type="match status" value="1"/>
</dbReference>
<dbReference type="PANTHER" id="PTHR43384:SF6">
    <property type="entry name" value="SEPTUM SITE-DETERMINING PROTEIN MIND HOMOLOG, CHLOROPLASTIC"/>
    <property type="match status" value="1"/>
</dbReference>
<protein>
    <recommendedName>
        <fullName evidence="2">Septum site-determining protein MinD</fullName>
    </recommendedName>
    <alternativeName>
        <fullName evidence="9">Cell division inhibitor MinD</fullName>
    </alternativeName>
</protein>
<evidence type="ECO:0000256" key="4">
    <source>
        <dbReference type="ARBA" id="ARBA00022741"/>
    </source>
</evidence>